<keyword evidence="3" id="KW-1185">Reference proteome</keyword>
<proteinExistence type="predicted"/>
<name>A0A6I6JU60_9BACT</name>
<organism evidence="2 3">
    <name type="scientific">Maribellus comscasis</name>
    <dbReference type="NCBI Taxonomy" id="2681766"/>
    <lineage>
        <taxon>Bacteria</taxon>
        <taxon>Pseudomonadati</taxon>
        <taxon>Bacteroidota</taxon>
        <taxon>Bacteroidia</taxon>
        <taxon>Marinilabiliales</taxon>
        <taxon>Prolixibacteraceae</taxon>
        <taxon>Maribellus</taxon>
    </lineage>
</organism>
<sequence length="305" mass="36033">MDKIRVIVEFIKAEHIVEQLKNNLQKTDGEQDDEILKTERAVGICSAALLELREYVNHSNFKNKGEEIHFFKVTKPFVLGEYLYYSKLWEILIRQPVTSVKRRKKYLKQMISRVQDFFNDNPEFYLYYRSGSTHMDDKYFVRGGISCTLSCQHFIFDPYFSTNYDYTLAAIKANEKIAAYCNAQINRLKPRGNSLSIRTDMFWSLKKRALMQIIYGIYYTEAVNNGDIHINELVSGFESLFNVKLFGFYHTFYEIVQCKKQPFWYLDLMKETLLRRAEESDENKRRKKGTTGIKTGTGKRNENNF</sequence>
<gene>
    <name evidence="2" type="ORF">GM418_21035</name>
</gene>
<dbReference type="Proteomes" id="UP000428260">
    <property type="component" value="Chromosome"/>
</dbReference>
<dbReference type="AlphaFoldDB" id="A0A6I6JU60"/>
<evidence type="ECO:0008006" key="4">
    <source>
        <dbReference type="Google" id="ProtNLM"/>
    </source>
</evidence>
<feature type="region of interest" description="Disordered" evidence="1">
    <location>
        <begin position="279"/>
        <end position="305"/>
    </location>
</feature>
<dbReference type="EMBL" id="CP046401">
    <property type="protein sequence ID" value="QGY46061.1"/>
    <property type="molecule type" value="Genomic_DNA"/>
</dbReference>
<evidence type="ECO:0000313" key="2">
    <source>
        <dbReference type="EMBL" id="QGY46061.1"/>
    </source>
</evidence>
<evidence type="ECO:0000313" key="3">
    <source>
        <dbReference type="Proteomes" id="UP000428260"/>
    </source>
</evidence>
<dbReference type="Pfam" id="PF09357">
    <property type="entry name" value="RteC"/>
    <property type="match status" value="1"/>
</dbReference>
<dbReference type="KEGG" id="mcos:GM418_21035"/>
<reference evidence="2 3" key="1">
    <citation type="submission" date="2019-11" db="EMBL/GenBank/DDBJ databases">
        <authorList>
            <person name="Zheng R.K."/>
            <person name="Sun C.M."/>
        </authorList>
    </citation>
    <scope>NUCLEOTIDE SEQUENCE [LARGE SCALE GENOMIC DNA]</scope>
    <source>
        <strain evidence="2 3">WC007</strain>
    </source>
</reference>
<protein>
    <recommendedName>
        <fullName evidence="4">RteC protein</fullName>
    </recommendedName>
</protein>
<evidence type="ECO:0000256" key="1">
    <source>
        <dbReference type="SAM" id="MobiDB-lite"/>
    </source>
</evidence>
<dbReference type="InterPro" id="IPR018534">
    <property type="entry name" value="Tet_reg_excision_RteC"/>
</dbReference>
<accession>A0A6I6JU60</accession>